<dbReference type="InterPro" id="IPR004358">
    <property type="entry name" value="Sig_transdc_His_kin-like_C"/>
</dbReference>
<dbReference type="AlphaFoldDB" id="A0A845MHN9"/>
<dbReference type="Pfam" id="PF08447">
    <property type="entry name" value="PAS_3"/>
    <property type="match status" value="1"/>
</dbReference>
<dbReference type="Gene3D" id="3.30.565.10">
    <property type="entry name" value="Histidine kinase-like ATPase, C-terminal domain"/>
    <property type="match status" value="1"/>
</dbReference>
<keyword evidence="7" id="KW-1133">Transmembrane helix</keyword>
<dbReference type="FunFam" id="3.30.565.10:FF:000006">
    <property type="entry name" value="Sensor histidine kinase WalK"/>
    <property type="match status" value="1"/>
</dbReference>
<feature type="transmembrane region" description="Helical" evidence="7">
    <location>
        <begin position="39"/>
        <end position="57"/>
    </location>
</feature>
<feature type="domain" description="Histidine kinase" evidence="8">
    <location>
        <begin position="440"/>
        <end position="661"/>
    </location>
</feature>
<evidence type="ECO:0000256" key="6">
    <source>
        <dbReference type="ARBA" id="ARBA00023012"/>
    </source>
</evidence>
<dbReference type="PRINTS" id="PR00344">
    <property type="entry name" value="BCTRLSENSOR"/>
</dbReference>
<dbReference type="SUPFAM" id="SSF55785">
    <property type="entry name" value="PYP-like sensor domain (PAS domain)"/>
    <property type="match status" value="1"/>
</dbReference>
<dbReference type="PANTHER" id="PTHR43711:SF26">
    <property type="entry name" value="SENSOR HISTIDINE KINASE RCSC"/>
    <property type="match status" value="1"/>
</dbReference>
<dbReference type="SMART" id="SM00387">
    <property type="entry name" value="HATPase_c"/>
    <property type="match status" value="1"/>
</dbReference>
<dbReference type="InterPro" id="IPR035965">
    <property type="entry name" value="PAS-like_dom_sf"/>
</dbReference>
<feature type="domain" description="PAC" evidence="9">
    <location>
        <begin position="370"/>
        <end position="422"/>
    </location>
</feature>
<reference evidence="10 11" key="1">
    <citation type="journal article" date="2014" name="Int. J. Syst. Evol. Microbiol.">
        <title>Sneathiella chungangensis sp. nov., isolated from a marine sand, and emended description of the genus Sneathiella.</title>
        <authorList>
            <person name="Siamphan C."/>
            <person name="Kim H."/>
            <person name="Lee J.S."/>
            <person name="Kim W."/>
        </authorList>
    </citation>
    <scope>NUCLEOTIDE SEQUENCE [LARGE SCALE GENOMIC DNA]</scope>
    <source>
        <strain evidence="10 11">KCTC 32476</strain>
    </source>
</reference>
<dbReference type="PANTHER" id="PTHR43711">
    <property type="entry name" value="TWO-COMPONENT HISTIDINE KINASE"/>
    <property type="match status" value="1"/>
</dbReference>
<evidence type="ECO:0000313" key="11">
    <source>
        <dbReference type="Proteomes" id="UP000445696"/>
    </source>
</evidence>
<dbReference type="InterPro" id="IPR050736">
    <property type="entry name" value="Sensor_HK_Regulatory"/>
</dbReference>
<dbReference type="CDD" id="cd00082">
    <property type="entry name" value="HisKA"/>
    <property type="match status" value="1"/>
</dbReference>
<dbReference type="InterPro" id="IPR000014">
    <property type="entry name" value="PAS"/>
</dbReference>
<dbReference type="InterPro" id="IPR036097">
    <property type="entry name" value="HisK_dim/P_sf"/>
</dbReference>
<dbReference type="EC" id="2.7.13.3" evidence="2"/>
<dbReference type="SMART" id="SM00091">
    <property type="entry name" value="PAS"/>
    <property type="match status" value="2"/>
</dbReference>
<keyword evidence="4" id="KW-0808">Transferase</keyword>
<dbReference type="CDD" id="cd00130">
    <property type="entry name" value="PAS"/>
    <property type="match status" value="1"/>
</dbReference>
<dbReference type="SUPFAM" id="SSF55874">
    <property type="entry name" value="ATPase domain of HSP90 chaperone/DNA topoisomerase II/histidine kinase"/>
    <property type="match status" value="1"/>
</dbReference>
<evidence type="ECO:0000256" key="7">
    <source>
        <dbReference type="SAM" id="Phobius"/>
    </source>
</evidence>
<dbReference type="InterPro" id="IPR003594">
    <property type="entry name" value="HATPase_dom"/>
</dbReference>
<evidence type="ECO:0000256" key="1">
    <source>
        <dbReference type="ARBA" id="ARBA00000085"/>
    </source>
</evidence>
<name>A0A845MHN9_9PROT</name>
<gene>
    <name evidence="10" type="ORF">GQF03_09330</name>
</gene>
<feature type="transmembrane region" description="Helical" evidence="7">
    <location>
        <begin position="72"/>
        <end position="92"/>
    </location>
</feature>
<keyword evidence="5" id="KW-0418">Kinase</keyword>
<keyword evidence="3" id="KW-0597">Phosphoprotein</keyword>
<evidence type="ECO:0000259" key="9">
    <source>
        <dbReference type="PROSITE" id="PS50113"/>
    </source>
</evidence>
<keyword evidence="11" id="KW-1185">Reference proteome</keyword>
<comment type="caution">
    <text evidence="10">The sequence shown here is derived from an EMBL/GenBank/DDBJ whole genome shotgun (WGS) entry which is preliminary data.</text>
</comment>
<keyword evidence="6" id="KW-0902">Two-component regulatory system</keyword>
<dbReference type="Gene3D" id="3.30.450.20">
    <property type="entry name" value="PAS domain"/>
    <property type="match status" value="2"/>
</dbReference>
<dbReference type="NCBIfam" id="TIGR00229">
    <property type="entry name" value="sensory_box"/>
    <property type="match status" value="1"/>
</dbReference>
<dbReference type="InterPro" id="IPR036890">
    <property type="entry name" value="HATPase_C_sf"/>
</dbReference>
<evidence type="ECO:0000259" key="8">
    <source>
        <dbReference type="PROSITE" id="PS50109"/>
    </source>
</evidence>
<dbReference type="SMART" id="SM00086">
    <property type="entry name" value="PAC"/>
    <property type="match status" value="1"/>
</dbReference>
<evidence type="ECO:0000256" key="4">
    <source>
        <dbReference type="ARBA" id="ARBA00022679"/>
    </source>
</evidence>
<dbReference type="GO" id="GO:0000155">
    <property type="term" value="F:phosphorelay sensor kinase activity"/>
    <property type="evidence" value="ECO:0007669"/>
    <property type="project" value="InterPro"/>
</dbReference>
<dbReference type="Pfam" id="PF00512">
    <property type="entry name" value="HisKA"/>
    <property type="match status" value="1"/>
</dbReference>
<feature type="transmembrane region" description="Helical" evidence="7">
    <location>
        <begin position="112"/>
        <end position="130"/>
    </location>
</feature>
<keyword evidence="7" id="KW-0812">Transmembrane</keyword>
<evidence type="ECO:0000256" key="3">
    <source>
        <dbReference type="ARBA" id="ARBA00022553"/>
    </source>
</evidence>
<dbReference type="InterPro" id="IPR000700">
    <property type="entry name" value="PAS-assoc_C"/>
</dbReference>
<evidence type="ECO:0000313" key="10">
    <source>
        <dbReference type="EMBL" id="MZR22534.1"/>
    </source>
</evidence>
<dbReference type="InterPro" id="IPR005467">
    <property type="entry name" value="His_kinase_dom"/>
</dbReference>
<dbReference type="Proteomes" id="UP000445696">
    <property type="component" value="Unassembled WGS sequence"/>
</dbReference>
<dbReference type="SMART" id="SM00388">
    <property type="entry name" value="HisKA"/>
    <property type="match status" value="1"/>
</dbReference>
<dbReference type="InterPro" id="IPR003661">
    <property type="entry name" value="HisK_dim/P_dom"/>
</dbReference>
<dbReference type="Gene3D" id="1.10.287.130">
    <property type="match status" value="1"/>
</dbReference>
<dbReference type="Pfam" id="PF02518">
    <property type="entry name" value="HATPase_c"/>
    <property type="match status" value="1"/>
</dbReference>
<dbReference type="InterPro" id="IPR013655">
    <property type="entry name" value="PAS_fold_3"/>
</dbReference>
<dbReference type="PROSITE" id="PS50113">
    <property type="entry name" value="PAC"/>
    <property type="match status" value="1"/>
</dbReference>
<dbReference type="EMBL" id="WTVA01000004">
    <property type="protein sequence ID" value="MZR22534.1"/>
    <property type="molecule type" value="Genomic_DNA"/>
</dbReference>
<sequence length="678" mass="77132">MFNTFPVTLPKRKWFEPGNYFEQDLQKSVRQRLQGRSHMLSEVAILVCLTAMFAVFWRRKNRLAHVKIGRDLINIGLAIVVIASLTDTLFVGEASIFNIGFSTEEALQVWRIAGYLPGLVLIAFGIARMLPAIEQLNSEIQARKFSEEKQREQNKRLQLAIERAETAETTLLDAIESMPEAVAIFDKNDRLFVCNQPYRDRFEEIAHMVKPGTHFNDLVRILVEMGRVPEAAGREEKWIRARIREHQNPGEPIEQQFADGLVYRLSETKTKNGGTVSIRTDITEIRNREKALEENRAKLEEAQAIAHIGNWVHNAVTNTHEWSDEVFRILGYEPGEVDQRYSNFISRVHANDLERLRAVFLLASERREPFEAEFRLVHDDERTIYVRVIGRLIIDEDGQLLGASGTLQDITAQHMFERELTQAKLEAEEGTRSKSLFLANMSHELRTPLNAVIGFSEVLAKEIFGPLANDRYREYADNIQSSGRHLLSLIDDILEYSRLESGSIELQETEFNLLDITKSTKTMLEAKAKEKSIDFILSDKLDIRLRADERKLKQVLINLVNNAIKFTPERGKIEIDISEDSADFASIFVIDSGFGISKEEIENVMRPFGRAHHSVAKSIEGTGLGLPLAKSIVELHGGELKITSNKTKPGTTIEIILPKWRVGELPQDPPHLNLVARP</sequence>
<comment type="catalytic activity">
    <reaction evidence="1">
        <text>ATP + protein L-histidine = ADP + protein N-phospho-L-histidine.</text>
        <dbReference type="EC" id="2.7.13.3"/>
    </reaction>
</comment>
<dbReference type="PROSITE" id="PS50109">
    <property type="entry name" value="HIS_KIN"/>
    <property type="match status" value="1"/>
</dbReference>
<dbReference type="Gene3D" id="2.10.70.100">
    <property type="match status" value="1"/>
</dbReference>
<keyword evidence="7" id="KW-0472">Membrane</keyword>
<dbReference type="SUPFAM" id="SSF47384">
    <property type="entry name" value="Homodimeric domain of signal transducing histidine kinase"/>
    <property type="match status" value="1"/>
</dbReference>
<protein>
    <recommendedName>
        <fullName evidence="2">histidine kinase</fullName>
        <ecNumber evidence="2">2.7.13.3</ecNumber>
    </recommendedName>
</protein>
<evidence type="ECO:0000256" key="5">
    <source>
        <dbReference type="ARBA" id="ARBA00022777"/>
    </source>
</evidence>
<evidence type="ECO:0000256" key="2">
    <source>
        <dbReference type="ARBA" id="ARBA00012438"/>
    </source>
</evidence>
<accession>A0A845MHN9</accession>
<proteinExistence type="predicted"/>
<organism evidence="10 11">
    <name type="scientific">Sneathiella chungangensis</name>
    <dbReference type="NCBI Taxonomy" id="1418234"/>
    <lineage>
        <taxon>Bacteria</taxon>
        <taxon>Pseudomonadati</taxon>
        <taxon>Pseudomonadota</taxon>
        <taxon>Alphaproteobacteria</taxon>
        <taxon>Sneathiellales</taxon>
        <taxon>Sneathiellaceae</taxon>
        <taxon>Sneathiella</taxon>
    </lineage>
</organism>
<dbReference type="Pfam" id="PF12860">
    <property type="entry name" value="PAS_7"/>
    <property type="match status" value="1"/>
</dbReference>
<dbReference type="InterPro" id="IPR001610">
    <property type="entry name" value="PAC"/>
</dbReference>